<organism evidence="2 3">
    <name type="scientific">Azomonas macrocytogenes</name>
    <name type="common">Azotobacter macrocytogenes</name>
    <dbReference type="NCBI Taxonomy" id="69962"/>
    <lineage>
        <taxon>Bacteria</taxon>
        <taxon>Pseudomonadati</taxon>
        <taxon>Pseudomonadota</taxon>
        <taxon>Gammaproteobacteria</taxon>
        <taxon>Pseudomonadales</taxon>
        <taxon>Pseudomonadaceae</taxon>
        <taxon>Azomonas</taxon>
    </lineage>
</organism>
<evidence type="ECO:0000313" key="3">
    <source>
        <dbReference type="Proteomes" id="UP000549250"/>
    </source>
</evidence>
<dbReference type="Gene3D" id="1.20.5.1000">
    <property type="entry name" value="arf6 gtpase in complex with a specific effector, jip4"/>
    <property type="match status" value="1"/>
</dbReference>
<gene>
    <name evidence="2" type="ORF">FHR87_000844</name>
</gene>
<evidence type="ECO:0000313" key="2">
    <source>
        <dbReference type="EMBL" id="MBB3102461.1"/>
    </source>
</evidence>
<reference evidence="2 3" key="1">
    <citation type="submission" date="2020-08" db="EMBL/GenBank/DDBJ databases">
        <title>Genomic Encyclopedia of Type Strains, Phase III (KMG-III): the genomes of soil and plant-associated and newly described type strains.</title>
        <authorList>
            <person name="Whitman W."/>
        </authorList>
    </citation>
    <scope>NUCLEOTIDE SEQUENCE [LARGE SCALE GENOMIC DNA]</scope>
    <source>
        <strain evidence="2 3">CECT 4462</strain>
    </source>
</reference>
<keyword evidence="3" id="KW-1185">Reference proteome</keyword>
<feature type="coiled-coil region" evidence="1">
    <location>
        <begin position="210"/>
        <end position="258"/>
    </location>
</feature>
<dbReference type="RefSeq" id="WP_183165460.1">
    <property type="nucleotide sequence ID" value="NZ_JACHXI010000003.1"/>
</dbReference>
<dbReference type="Proteomes" id="UP000549250">
    <property type="component" value="Unassembled WGS sequence"/>
</dbReference>
<comment type="caution">
    <text evidence="2">The sequence shown here is derived from an EMBL/GenBank/DDBJ whole genome shotgun (WGS) entry which is preliminary data.</text>
</comment>
<feature type="coiled-coil region" evidence="1">
    <location>
        <begin position="301"/>
        <end position="489"/>
    </location>
</feature>
<accession>A0A839SYN7</accession>
<evidence type="ECO:0000256" key="1">
    <source>
        <dbReference type="SAM" id="Coils"/>
    </source>
</evidence>
<sequence length="807" mass="91434">MITLDQVWEQLAEDIFLANHNEPLWYWADANSVHVLEFWLDFDPNIFFILLHTSPHEALLGAIRQGADNLEALQTTLDDWYTRTQLILRFHLRHPASSVLLDSSNVFTHTSAYLEALAKRWQLPLEIYAIEHHQHADDAPVAIYLVDKFLKSCPQALSLHNEVQASLFLIGVDEPPTPTFDLNIAFTDYFEARSRFLDEQADNASLRQIMDANHRQLAQTQEQAEQYQQELLEARSRLEISEKENQLLLAQLHQTQEDFEKQILEGQAKNLQLEKLSTEHIALTAKYGEQTKLASERKAQAQALAKEKADLLASRDALNKEKTDLTAARDALAKEKTILVAARDEQAKLASERKVLADALAKEKADLLASREALSKEKIDLTAARDALAKEKTVLVGAHDEQTKLANERKVQIDTLTRENSDLLAKRHTLDKECKQQHSKLDESENENQRLLIQLHQTQEELEGYLLRYQAAQSQLDEQRARLQKMLKQQPDYWDFDTLEINVLESDGNQQVAQWRLTELYIGGRLISEIRFKTCLANGLASIVIQRTEGTASPAPLLRWPNGFATAEELPCIPTRGLATQGNNAILSGLSTSDWNTLQHLAKQLAGLLAQPTDGRVPKQLNAPALRNGLLAFAKTLAGWPIMLRHDSIQLQETLRTQGYERLVISLSNLSLGHHHWPAFDYRLATVDIEPYPFGQNPRLEFPDGSARDVLQNWFAESDDSHGPRLELRFAQPNAMDIRVWGALSQNDQQLISALIKVLPLQLEELRQAIPNASRPWQDWQTLADTLKNILASMVTRKNSTLAGVTE</sequence>
<proteinExistence type="predicted"/>
<dbReference type="AlphaFoldDB" id="A0A839SYN7"/>
<dbReference type="EMBL" id="JACHXI010000003">
    <property type="protein sequence ID" value="MBB3102461.1"/>
    <property type="molecule type" value="Genomic_DNA"/>
</dbReference>
<protein>
    <submittedName>
        <fullName evidence="2">Uncharacterized protein</fullName>
    </submittedName>
</protein>
<keyword evidence="1" id="KW-0175">Coiled coil</keyword>
<name>A0A839SYN7_AZOMA</name>